<dbReference type="Gene3D" id="3.40.50.1820">
    <property type="entry name" value="alpha/beta hydrolase"/>
    <property type="match status" value="1"/>
</dbReference>
<dbReference type="Proteomes" id="UP001597062">
    <property type="component" value="Unassembled WGS sequence"/>
</dbReference>
<protein>
    <submittedName>
        <fullName evidence="1">Alpha/beta hydrolase</fullName>
    </submittedName>
</protein>
<proteinExistence type="predicted"/>
<keyword evidence="1" id="KW-0378">Hydrolase</keyword>
<dbReference type="SUPFAM" id="SSF53474">
    <property type="entry name" value="alpha/beta-Hydrolases"/>
    <property type="match status" value="1"/>
</dbReference>
<evidence type="ECO:0000313" key="2">
    <source>
        <dbReference type="Proteomes" id="UP001597062"/>
    </source>
</evidence>
<comment type="caution">
    <text evidence="1">The sequence shown here is derived from an EMBL/GenBank/DDBJ whole genome shotgun (WGS) entry which is preliminary data.</text>
</comment>
<accession>A0ABW3JSK7</accession>
<name>A0ABW3JSK7_9FLAO</name>
<sequence length="181" mass="20720">MKPKLLIISDLWGFSNSNWISMYQKLLVNSYDIVLYDAPKLAAINATNLTEEEIHKQFVNGGIKKAVDKLVATETEKIDVLAFSIGGTIVWKAALKGLKVKSLLSVSSTRLRKETKKPKTEIQLLFGENDMYKPGKDWFKTLKVNYKVIEKLNHNMYKEQQIANLVCENLNITHHENINIR</sequence>
<dbReference type="EMBL" id="JBHTJR010000045">
    <property type="protein sequence ID" value="MFD0993256.1"/>
    <property type="molecule type" value="Genomic_DNA"/>
</dbReference>
<keyword evidence="2" id="KW-1185">Reference proteome</keyword>
<organism evidence="1 2">
    <name type="scientific">Tenacibaculum geojense</name>
    <dbReference type="NCBI Taxonomy" id="915352"/>
    <lineage>
        <taxon>Bacteria</taxon>
        <taxon>Pseudomonadati</taxon>
        <taxon>Bacteroidota</taxon>
        <taxon>Flavobacteriia</taxon>
        <taxon>Flavobacteriales</taxon>
        <taxon>Flavobacteriaceae</taxon>
        <taxon>Tenacibaculum</taxon>
    </lineage>
</organism>
<reference evidence="2" key="1">
    <citation type="journal article" date="2019" name="Int. J. Syst. Evol. Microbiol.">
        <title>The Global Catalogue of Microorganisms (GCM) 10K type strain sequencing project: providing services to taxonomists for standard genome sequencing and annotation.</title>
        <authorList>
            <consortium name="The Broad Institute Genomics Platform"/>
            <consortium name="The Broad Institute Genome Sequencing Center for Infectious Disease"/>
            <person name="Wu L."/>
            <person name="Ma J."/>
        </authorList>
    </citation>
    <scope>NUCLEOTIDE SEQUENCE [LARGE SCALE GENOMIC DNA]</scope>
    <source>
        <strain evidence="2">CCUG 60527</strain>
    </source>
</reference>
<gene>
    <name evidence="1" type="ORF">ACFQ1U_08570</name>
</gene>
<dbReference type="RefSeq" id="WP_386107320.1">
    <property type="nucleotide sequence ID" value="NZ_JBHTJR010000045.1"/>
</dbReference>
<dbReference type="GO" id="GO:0016787">
    <property type="term" value="F:hydrolase activity"/>
    <property type="evidence" value="ECO:0007669"/>
    <property type="project" value="UniProtKB-KW"/>
</dbReference>
<evidence type="ECO:0000313" key="1">
    <source>
        <dbReference type="EMBL" id="MFD0993256.1"/>
    </source>
</evidence>
<dbReference type="InterPro" id="IPR029058">
    <property type="entry name" value="AB_hydrolase_fold"/>
</dbReference>